<dbReference type="HAMAP" id="MF_00185">
    <property type="entry name" value="IPP_trans"/>
    <property type="match status" value="1"/>
</dbReference>
<reference evidence="14 16" key="1">
    <citation type="submission" date="2014-08" db="EMBL/GenBank/DDBJ databases">
        <title>Porphyromonas crevioricanis strain:COT-253_OH1447 Genome sequencing.</title>
        <authorList>
            <person name="Wallis C."/>
            <person name="Deusch O."/>
            <person name="O'Flynn C."/>
            <person name="Davis I."/>
            <person name="Jospin G."/>
            <person name="Darling A.E."/>
            <person name="Coil D.A."/>
            <person name="Alexiev A."/>
            <person name="Horsfall A."/>
            <person name="Kirkwood N."/>
            <person name="Harris S."/>
            <person name="Eisen J.A."/>
        </authorList>
    </citation>
    <scope>NUCLEOTIDE SEQUENCE [LARGE SCALE GENOMIC DNA]</scope>
    <source>
        <strain evidence="16">COT-253 OH1447</strain>
        <strain evidence="14">COT-253_OH1447</strain>
    </source>
</reference>
<dbReference type="GO" id="GO:0006400">
    <property type="term" value="P:tRNA modification"/>
    <property type="evidence" value="ECO:0007669"/>
    <property type="project" value="TreeGrafter"/>
</dbReference>
<comment type="function">
    <text evidence="2 10 12">Catalyzes the transfer of a dimethylallyl group onto the adenine at position 37 in tRNAs that read codons beginning with uridine, leading to the formation of N6-(dimethylallyl)adenosine (i(6)A).</text>
</comment>
<comment type="similarity">
    <text evidence="3 10 13">Belongs to the IPP transferase family.</text>
</comment>
<keyword evidence="6 10" id="KW-0547">Nucleotide-binding</keyword>
<dbReference type="InterPro" id="IPR039657">
    <property type="entry name" value="Dimethylallyltransferase"/>
</dbReference>
<evidence type="ECO:0000256" key="11">
    <source>
        <dbReference type="RuleBase" id="RU003783"/>
    </source>
</evidence>
<dbReference type="PANTHER" id="PTHR11088">
    <property type="entry name" value="TRNA DIMETHYLALLYLTRANSFERASE"/>
    <property type="match status" value="1"/>
</dbReference>
<comment type="catalytic activity">
    <reaction evidence="9 10 11">
        <text>adenosine(37) in tRNA + dimethylallyl diphosphate = N(6)-dimethylallyladenosine(37) in tRNA + diphosphate</text>
        <dbReference type="Rhea" id="RHEA:26482"/>
        <dbReference type="Rhea" id="RHEA-COMP:10162"/>
        <dbReference type="Rhea" id="RHEA-COMP:10375"/>
        <dbReference type="ChEBI" id="CHEBI:33019"/>
        <dbReference type="ChEBI" id="CHEBI:57623"/>
        <dbReference type="ChEBI" id="CHEBI:74411"/>
        <dbReference type="ChEBI" id="CHEBI:74415"/>
        <dbReference type="EC" id="2.5.1.75"/>
    </reaction>
</comment>
<evidence type="ECO:0000256" key="1">
    <source>
        <dbReference type="ARBA" id="ARBA00001946"/>
    </source>
</evidence>
<feature type="region of interest" description="Interaction with substrate tRNA" evidence="10">
    <location>
        <begin position="40"/>
        <end position="43"/>
    </location>
</feature>
<dbReference type="InterPro" id="IPR027417">
    <property type="entry name" value="P-loop_NTPase"/>
</dbReference>
<evidence type="ECO:0000256" key="5">
    <source>
        <dbReference type="ARBA" id="ARBA00022694"/>
    </source>
</evidence>
<feature type="site" description="Interaction with substrate tRNA" evidence="10">
    <location>
        <position position="106"/>
    </location>
</feature>
<dbReference type="GO" id="GO:0005524">
    <property type="term" value="F:ATP binding"/>
    <property type="evidence" value="ECO:0007669"/>
    <property type="project" value="UniProtKB-UniRule"/>
</dbReference>
<dbReference type="NCBIfam" id="TIGR00174">
    <property type="entry name" value="miaA"/>
    <property type="match status" value="1"/>
</dbReference>
<dbReference type="Gene3D" id="1.10.20.140">
    <property type="match status" value="1"/>
</dbReference>
<keyword evidence="17" id="KW-1185">Reference proteome</keyword>
<dbReference type="RefSeq" id="WP_023938315.1">
    <property type="nucleotide sequence ID" value="NZ_FUXH01000010.1"/>
</dbReference>
<accession>A0A2X4PN34</accession>
<evidence type="ECO:0000256" key="10">
    <source>
        <dbReference type="HAMAP-Rule" id="MF_00185"/>
    </source>
</evidence>
<evidence type="ECO:0000256" key="4">
    <source>
        <dbReference type="ARBA" id="ARBA00022679"/>
    </source>
</evidence>
<comment type="subunit">
    <text evidence="10">Monomer.</text>
</comment>
<comment type="cofactor">
    <cofactor evidence="1 10">
        <name>Mg(2+)</name>
        <dbReference type="ChEBI" id="CHEBI:18420"/>
    </cofactor>
</comment>
<keyword evidence="4 10" id="KW-0808">Transferase</keyword>
<dbReference type="EMBL" id="JQJC01000002">
    <property type="protein sequence ID" value="KGN96905.1"/>
    <property type="molecule type" value="Genomic_DNA"/>
</dbReference>
<dbReference type="PANTHER" id="PTHR11088:SF60">
    <property type="entry name" value="TRNA DIMETHYLALLYLTRANSFERASE"/>
    <property type="match status" value="1"/>
</dbReference>
<evidence type="ECO:0000256" key="7">
    <source>
        <dbReference type="ARBA" id="ARBA00022840"/>
    </source>
</evidence>
<name>A0A2X4PN34_9PORP</name>
<evidence type="ECO:0000313" key="16">
    <source>
        <dbReference type="Proteomes" id="UP000030136"/>
    </source>
</evidence>
<dbReference type="EMBL" id="LS483447">
    <property type="protein sequence ID" value="SQH73805.1"/>
    <property type="molecule type" value="Genomic_DNA"/>
</dbReference>
<dbReference type="EC" id="2.5.1.75" evidence="10"/>
<gene>
    <name evidence="15" type="primary">miaA_2</name>
    <name evidence="10" type="synonym">miaA</name>
    <name evidence="14" type="ORF">HQ38_01130</name>
    <name evidence="15" type="ORF">NCTC12858_01676</name>
</gene>
<dbReference type="KEGG" id="pcre:NCTC12858_01676"/>
<sequence>MSTQADRPLLIVLTGPTGIGKSALALTLAQKIGCSIVSADSRQVYKQIPIGTAAPSPADLAAVPHYFVGCRDVWEAYSAADYETDVLKLLPLLFREKTKQLLCGGSMMYVDAVCSGIDFIPSIPQELRSALWRRFETEGVEPLAEELFRVDPEYLKRIDPRNHKRIIHALEVFHASGKPYSSFHTHKSVKRPFDTLKICLTMEREQLYRRINQRVDLMMTQGLEEEARAVWPYRSLNALNTLGYKEMFAYFDGQITLDEAVDLIRRNSRHYARKQLAWWRRDPEMNFVKIREDASAMKIIEELLEAQSPT</sequence>
<evidence type="ECO:0000256" key="6">
    <source>
        <dbReference type="ARBA" id="ARBA00022741"/>
    </source>
</evidence>
<evidence type="ECO:0000313" key="14">
    <source>
        <dbReference type="EMBL" id="KGN96905.1"/>
    </source>
</evidence>
<dbReference type="GO" id="GO:0052381">
    <property type="term" value="F:tRNA dimethylallyltransferase activity"/>
    <property type="evidence" value="ECO:0007669"/>
    <property type="project" value="UniProtKB-UniRule"/>
</dbReference>
<feature type="binding site" evidence="10">
    <location>
        <begin position="15"/>
        <end position="22"/>
    </location>
    <ligand>
        <name>ATP</name>
        <dbReference type="ChEBI" id="CHEBI:30616"/>
    </ligand>
</feature>
<keyword evidence="5 10" id="KW-0819">tRNA processing</keyword>
<dbReference type="Proteomes" id="UP000249300">
    <property type="component" value="Chromosome 1"/>
</dbReference>
<evidence type="ECO:0000256" key="12">
    <source>
        <dbReference type="RuleBase" id="RU003784"/>
    </source>
</evidence>
<evidence type="ECO:0000256" key="9">
    <source>
        <dbReference type="ARBA" id="ARBA00049563"/>
    </source>
</evidence>
<proteinExistence type="inferred from homology"/>
<dbReference type="Gene3D" id="3.40.50.300">
    <property type="entry name" value="P-loop containing nucleotide triphosphate hydrolases"/>
    <property type="match status" value="1"/>
</dbReference>
<evidence type="ECO:0000256" key="3">
    <source>
        <dbReference type="ARBA" id="ARBA00005842"/>
    </source>
</evidence>
<evidence type="ECO:0000256" key="8">
    <source>
        <dbReference type="ARBA" id="ARBA00022842"/>
    </source>
</evidence>
<evidence type="ECO:0000256" key="2">
    <source>
        <dbReference type="ARBA" id="ARBA00003213"/>
    </source>
</evidence>
<feature type="site" description="Interaction with substrate tRNA" evidence="10">
    <location>
        <position position="128"/>
    </location>
</feature>
<reference evidence="15 17" key="2">
    <citation type="submission" date="2018-06" db="EMBL/GenBank/DDBJ databases">
        <authorList>
            <consortium name="Pathogen Informatics"/>
            <person name="Doyle S."/>
        </authorList>
    </citation>
    <scope>NUCLEOTIDE SEQUENCE [LARGE SCALE GENOMIC DNA]</scope>
    <source>
        <strain evidence="15 17">NCTC12858</strain>
    </source>
</reference>
<evidence type="ECO:0000313" key="17">
    <source>
        <dbReference type="Proteomes" id="UP000249300"/>
    </source>
</evidence>
<comment type="caution">
    <text evidence="10">Lacks conserved residue(s) required for the propagation of feature annotation.</text>
</comment>
<organism evidence="15 17">
    <name type="scientific">Porphyromonas crevioricanis</name>
    <dbReference type="NCBI Taxonomy" id="393921"/>
    <lineage>
        <taxon>Bacteria</taxon>
        <taxon>Pseudomonadati</taxon>
        <taxon>Bacteroidota</taxon>
        <taxon>Bacteroidia</taxon>
        <taxon>Bacteroidales</taxon>
        <taxon>Porphyromonadaceae</taxon>
        <taxon>Porphyromonas</taxon>
    </lineage>
</organism>
<keyword evidence="8 10" id="KW-0460">Magnesium</keyword>
<protein>
    <recommendedName>
        <fullName evidence="10">tRNA dimethylallyltransferase</fullName>
        <ecNumber evidence="10">2.5.1.75</ecNumber>
    </recommendedName>
    <alternativeName>
        <fullName evidence="10">Dimethylallyl diphosphate:tRNA dimethylallyltransferase</fullName>
        <shortName evidence="10">DMAPP:tRNA dimethylallyltransferase</shortName>
        <shortName evidence="10">DMATase</shortName>
    </alternativeName>
    <alternativeName>
        <fullName evidence="10">Isopentenyl-diphosphate:tRNA isopentenyltransferase</fullName>
        <shortName evidence="10">IPP transferase</shortName>
        <shortName evidence="10">IPPT</shortName>
        <shortName evidence="10">IPTase</shortName>
    </alternativeName>
</protein>
<dbReference type="SUPFAM" id="SSF52540">
    <property type="entry name" value="P-loop containing nucleoside triphosphate hydrolases"/>
    <property type="match status" value="2"/>
</dbReference>
<evidence type="ECO:0000313" key="15">
    <source>
        <dbReference type="EMBL" id="SQH73805.1"/>
    </source>
</evidence>
<dbReference type="Pfam" id="PF01715">
    <property type="entry name" value="IPPT"/>
    <property type="match status" value="1"/>
</dbReference>
<dbReference type="InterPro" id="IPR018022">
    <property type="entry name" value="IPT"/>
</dbReference>
<evidence type="ECO:0000256" key="13">
    <source>
        <dbReference type="RuleBase" id="RU003785"/>
    </source>
</evidence>
<dbReference type="AlphaFoldDB" id="A0A2X4PN34"/>
<keyword evidence="7 10" id="KW-0067">ATP-binding</keyword>
<dbReference type="Proteomes" id="UP000030136">
    <property type="component" value="Unassembled WGS sequence"/>
</dbReference>
<feature type="binding site" evidence="10">
    <location>
        <begin position="17"/>
        <end position="22"/>
    </location>
    <ligand>
        <name>substrate</name>
    </ligand>
</feature>